<evidence type="ECO:0000313" key="6">
    <source>
        <dbReference type="Proteomes" id="UP001209730"/>
    </source>
</evidence>
<dbReference type="AlphaFoldDB" id="A0AB35HSQ7"/>
<dbReference type="InterPro" id="IPR016032">
    <property type="entry name" value="Sig_transdc_resp-reg_C-effctor"/>
</dbReference>
<dbReference type="PRINTS" id="PR00038">
    <property type="entry name" value="HTHLUXR"/>
</dbReference>
<evidence type="ECO:0000256" key="2">
    <source>
        <dbReference type="ARBA" id="ARBA00023125"/>
    </source>
</evidence>
<dbReference type="Gene3D" id="1.10.10.10">
    <property type="entry name" value="Winged helix-like DNA-binding domain superfamily/Winged helix DNA-binding domain"/>
    <property type="match status" value="1"/>
</dbReference>
<dbReference type="Proteomes" id="UP001209730">
    <property type="component" value="Unassembled WGS sequence"/>
</dbReference>
<dbReference type="GeneID" id="76606730"/>
<dbReference type="SUPFAM" id="SSF75516">
    <property type="entry name" value="Pheromone-binding domain of LuxR-like quorum-sensing transcription factors"/>
    <property type="match status" value="1"/>
</dbReference>
<protein>
    <submittedName>
        <fullName evidence="5">LuxR family transcriptional regulator</fullName>
    </submittedName>
</protein>
<dbReference type="GO" id="GO:0003677">
    <property type="term" value="F:DNA binding"/>
    <property type="evidence" value="ECO:0007669"/>
    <property type="project" value="UniProtKB-KW"/>
</dbReference>
<organism evidence="5 6">
    <name type="scientific">Microbulbifer thermotolerans</name>
    <dbReference type="NCBI Taxonomy" id="252514"/>
    <lineage>
        <taxon>Bacteria</taxon>
        <taxon>Pseudomonadati</taxon>
        <taxon>Pseudomonadota</taxon>
        <taxon>Gammaproteobacteria</taxon>
        <taxon>Cellvibrionales</taxon>
        <taxon>Microbulbiferaceae</taxon>
        <taxon>Microbulbifer</taxon>
    </lineage>
</organism>
<dbReference type="PANTHER" id="PTHR44688">
    <property type="entry name" value="DNA-BINDING TRANSCRIPTIONAL ACTIVATOR DEVR_DOSR"/>
    <property type="match status" value="1"/>
</dbReference>
<evidence type="ECO:0000259" key="4">
    <source>
        <dbReference type="PROSITE" id="PS50043"/>
    </source>
</evidence>
<keyword evidence="2" id="KW-0238">DNA-binding</keyword>
<comment type="caution">
    <text evidence="5">The sequence shown here is derived from an EMBL/GenBank/DDBJ whole genome shotgun (WGS) entry which is preliminary data.</text>
</comment>
<dbReference type="InterPro" id="IPR036693">
    <property type="entry name" value="TF_LuxR_autoind-bd_dom_sf"/>
</dbReference>
<dbReference type="PANTHER" id="PTHR44688:SF16">
    <property type="entry name" value="DNA-BINDING TRANSCRIPTIONAL ACTIVATOR DEVR_DOSR"/>
    <property type="match status" value="1"/>
</dbReference>
<dbReference type="Pfam" id="PF03472">
    <property type="entry name" value="Autoind_bind"/>
    <property type="match status" value="1"/>
</dbReference>
<dbReference type="PROSITE" id="PS00622">
    <property type="entry name" value="HTH_LUXR_1"/>
    <property type="match status" value="1"/>
</dbReference>
<dbReference type="InterPro" id="IPR000792">
    <property type="entry name" value="Tscrpt_reg_LuxR_C"/>
</dbReference>
<feature type="domain" description="HTH luxR-type" evidence="4">
    <location>
        <begin position="173"/>
        <end position="238"/>
    </location>
</feature>
<sequence>MCPQKEVIRALPDLLAAQTVEQVKDRIRGSVRAIGFDFFLIGIEKPTASGGAPYSVQTNYPRECVERYSRLRWVGRDPVVRHCRQSPVPMIWHREHFPGEARELYEESAAHGIATGVATALRSAGHSRAMMISVANGAPFSKRIESWLTETMPTIQLLASYAYEAILRIEEAEAAADVGLTPREGECLHWAAVGKTSWEISRILGCSEATVNFHFRNIIHKLGVSNRPQAVARALSLGLIQP</sequence>
<gene>
    <name evidence="5" type="ORF">OQJ68_00820</name>
</gene>
<evidence type="ECO:0000256" key="3">
    <source>
        <dbReference type="ARBA" id="ARBA00023163"/>
    </source>
</evidence>
<dbReference type="InterPro" id="IPR036388">
    <property type="entry name" value="WH-like_DNA-bd_sf"/>
</dbReference>
<dbReference type="RefSeq" id="WP_082817348.1">
    <property type="nucleotide sequence ID" value="NZ_CP014864.1"/>
</dbReference>
<dbReference type="SUPFAM" id="SSF46894">
    <property type="entry name" value="C-terminal effector domain of the bipartite response regulators"/>
    <property type="match status" value="1"/>
</dbReference>
<dbReference type="Pfam" id="PF00196">
    <property type="entry name" value="GerE"/>
    <property type="match status" value="1"/>
</dbReference>
<reference evidence="5" key="1">
    <citation type="submission" date="2022-11" db="EMBL/GenBank/DDBJ databases">
        <title>Chitin-degrading and fungicidal potential of chitinolytic bacterial strains from marine environment of the Pacific Ocean regions.</title>
        <authorList>
            <person name="Pentekhina I."/>
            <person name="Nedashkovskaya O."/>
            <person name="Seitkalieva A."/>
            <person name="Podvolotskaya A."/>
            <person name="Tekutyeva L."/>
            <person name="Balabanova L."/>
        </authorList>
    </citation>
    <scope>NUCLEOTIDE SEQUENCE</scope>
    <source>
        <strain evidence="5">KMM 6838</strain>
    </source>
</reference>
<name>A0AB35HSQ7_MICTH</name>
<dbReference type="CDD" id="cd06170">
    <property type="entry name" value="LuxR_C_like"/>
    <property type="match status" value="1"/>
</dbReference>
<proteinExistence type="predicted"/>
<keyword evidence="3" id="KW-0804">Transcription</keyword>
<keyword evidence="1" id="KW-0805">Transcription regulation</keyword>
<evidence type="ECO:0000256" key="1">
    <source>
        <dbReference type="ARBA" id="ARBA00023015"/>
    </source>
</evidence>
<dbReference type="SMART" id="SM00421">
    <property type="entry name" value="HTH_LUXR"/>
    <property type="match status" value="1"/>
</dbReference>
<dbReference type="InterPro" id="IPR005143">
    <property type="entry name" value="TF_LuxR_autoind-bd_dom"/>
</dbReference>
<dbReference type="Gene3D" id="3.30.450.80">
    <property type="entry name" value="Transcription factor LuxR-like, autoinducer-binding domain"/>
    <property type="match status" value="1"/>
</dbReference>
<dbReference type="GO" id="GO:0006355">
    <property type="term" value="P:regulation of DNA-templated transcription"/>
    <property type="evidence" value="ECO:0007669"/>
    <property type="project" value="InterPro"/>
</dbReference>
<evidence type="ECO:0000313" key="5">
    <source>
        <dbReference type="EMBL" id="MCX2800322.1"/>
    </source>
</evidence>
<dbReference type="EMBL" id="JAPHQB010000001">
    <property type="protein sequence ID" value="MCX2800322.1"/>
    <property type="molecule type" value="Genomic_DNA"/>
</dbReference>
<accession>A0AB35HSQ7</accession>
<dbReference type="PROSITE" id="PS50043">
    <property type="entry name" value="HTH_LUXR_2"/>
    <property type="match status" value="1"/>
</dbReference>